<evidence type="ECO:0000313" key="3">
    <source>
        <dbReference type="Proteomes" id="UP001251528"/>
    </source>
</evidence>
<name>A0AAJ0CNY5_9HYPO</name>
<dbReference type="Pfam" id="PF12697">
    <property type="entry name" value="Abhydrolase_6"/>
    <property type="match status" value="1"/>
</dbReference>
<dbReference type="PANTHER" id="PTHR43798:SF33">
    <property type="entry name" value="HYDROLASE, PUTATIVE (AFU_ORTHOLOGUE AFUA_2G14860)-RELATED"/>
    <property type="match status" value="1"/>
</dbReference>
<evidence type="ECO:0000259" key="1">
    <source>
        <dbReference type="Pfam" id="PF12697"/>
    </source>
</evidence>
<proteinExistence type="predicted"/>
<dbReference type="GO" id="GO:0016020">
    <property type="term" value="C:membrane"/>
    <property type="evidence" value="ECO:0007669"/>
    <property type="project" value="TreeGrafter"/>
</dbReference>
<dbReference type="PRINTS" id="PR00111">
    <property type="entry name" value="ABHYDROLASE"/>
</dbReference>
<gene>
    <name evidence="2" type="ORF">QQS21_005708</name>
</gene>
<keyword evidence="3" id="KW-1185">Reference proteome</keyword>
<dbReference type="SUPFAM" id="SSF53474">
    <property type="entry name" value="alpha/beta-Hydrolases"/>
    <property type="match status" value="1"/>
</dbReference>
<evidence type="ECO:0000313" key="2">
    <source>
        <dbReference type="EMBL" id="KAK2598157.1"/>
    </source>
</evidence>
<dbReference type="InterPro" id="IPR000073">
    <property type="entry name" value="AB_hydrolase_1"/>
</dbReference>
<comment type="caution">
    <text evidence="2">The sequence shown here is derived from an EMBL/GenBank/DDBJ whole genome shotgun (WGS) entry which is preliminary data.</text>
</comment>
<dbReference type="InterPro" id="IPR029058">
    <property type="entry name" value="AB_hydrolase_fold"/>
</dbReference>
<accession>A0AAJ0CNY5</accession>
<dbReference type="Gene3D" id="3.40.50.1820">
    <property type="entry name" value="alpha/beta hydrolase"/>
    <property type="match status" value="1"/>
</dbReference>
<organism evidence="2 3">
    <name type="scientific">Conoideocrella luteorostrata</name>
    <dbReference type="NCBI Taxonomy" id="1105319"/>
    <lineage>
        <taxon>Eukaryota</taxon>
        <taxon>Fungi</taxon>
        <taxon>Dikarya</taxon>
        <taxon>Ascomycota</taxon>
        <taxon>Pezizomycotina</taxon>
        <taxon>Sordariomycetes</taxon>
        <taxon>Hypocreomycetidae</taxon>
        <taxon>Hypocreales</taxon>
        <taxon>Clavicipitaceae</taxon>
        <taxon>Conoideocrella</taxon>
    </lineage>
</organism>
<feature type="domain" description="AB hydrolase-1" evidence="1">
    <location>
        <begin position="60"/>
        <end position="310"/>
    </location>
</feature>
<dbReference type="InterPro" id="IPR050266">
    <property type="entry name" value="AB_hydrolase_sf"/>
</dbReference>
<dbReference type="Proteomes" id="UP001251528">
    <property type="component" value="Unassembled WGS sequence"/>
</dbReference>
<sequence length="320" mass="36179">MSKSPQHTYAGQQAWRDIQTFLPHRLHFTTEHSPTEEFWLHDGHNIHLDRWPNPSSKVRIIMHHGVGTNGRQMSLILGLPLHSAGYELVAIDMPGYGCTQISPNKKNYSYDDWVQIASDFIDYELQNDSRPIVLYGLSAGGMLTYHVAAKNKKVKGIIGMTFLDMRNQQVVDETARNIIMSRIGLPLAKLANITGLPWLKLPMSWTSKMNTLVNNDSALRVFLKDKTSAGSSASMRFLATYANYRPVLEYEDFDVCPVLLTQPAEDRWTPLHLSELVLEKMSKVKVQIIQLDGAGHYPLEDRGLQQMADAIIAFLNALEM</sequence>
<protein>
    <recommendedName>
        <fullName evidence="1">AB hydrolase-1 domain-containing protein</fullName>
    </recommendedName>
</protein>
<dbReference type="PANTHER" id="PTHR43798">
    <property type="entry name" value="MONOACYLGLYCEROL LIPASE"/>
    <property type="match status" value="1"/>
</dbReference>
<reference evidence="2" key="1">
    <citation type="submission" date="2023-06" db="EMBL/GenBank/DDBJ databases">
        <title>Conoideocrella luteorostrata (Hypocreales: Clavicipitaceae), a potential biocontrol fungus for elongate hemlock scale in United States Christmas tree production areas.</title>
        <authorList>
            <person name="Barrett H."/>
            <person name="Lovett B."/>
            <person name="Macias A.M."/>
            <person name="Stajich J.E."/>
            <person name="Kasson M.T."/>
        </authorList>
    </citation>
    <scope>NUCLEOTIDE SEQUENCE</scope>
    <source>
        <strain evidence="2">ARSEF 14590</strain>
    </source>
</reference>
<dbReference type="AlphaFoldDB" id="A0AAJ0CNY5"/>
<dbReference type="EMBL" id="JASWJB010000098">
    <property type="protein sequence ID" value="KAK2598157.1"/>
    <property type="molecule type" value="Genomic_DNA"/>
</dbReference>